<feature type="compositionally biased region" description="Basic and acidic residues" evidence="1">
    <location>
        <begin position="168"/>
        <end position="193"/>
    </location>
</feature>
<dbReference type="EMBL" id="BKCJ010000008">
    <property type="protein sequence ID" value="GEU28542.1"/>
    <property type="molecule type" value="Genomic_DNA"/>
</dbReference>
<feature type="compositionally biased region" description="Low complexity" evidence="1">
    <location>
        <begin position="148"/>
        <end position="160"/>
    </location>
</feature>
<accession>A0A699GFM4</accession>
<evidence type="ECO:0000256" key="1">
    <source>
        <dbReference type="SAM" id="MobiDB-lite"/>
    </source>
</evidence>
<comment type="caution">
    <text evidence="2">The sequence shown here is derived from an EMBL/GenBank/DDBJ whole genome shotgun (WGS) entry which is preliminary data.</text>
</comment>
<dbReference type="AlphaFoldDB" id="A0A699GFM4"/>
<evidence type="ECO:0000313" key="2">
    <source>
        <dbReference type="EMBL" id="GEU28542.1"/>
    </source>
</evidence>
<gene>
    <name evidence="2" type="ORF">Tci_000520</name>
</gene>
<sequence length="277" mass="30337">MGFRRQQGAQGVRQGSGRVVAGLVQPGAAVQRRPVVVPEKYRGRRDRRAKIARVPVRLPDRKSAVGGQRVHLPADLYRVRRQARVPAPRADLRRARCDRDARRDDPGRRLGGERILVDTVCVWRVPAVHRPQDAQGGRRRAGREKQSRAALGAQGAARIGGRPRRKIPGHEKRQALRDHADAGADPDRGDRPDLCSRLDPGHLCHHVRPVHRVHVEYVCDFGPAGAVLPAGGRGRPLPPAQVWPGPGAVLHRRQDAAAAVVPHPGAHLADRGGRADR</sequence>
<organism evidence="2">
    <name type="scientific">Tanacetum cinerariifolium</name>
    <name type="common">Dalmatian daisy</name>
    <name type="synonym">Chrysanthemum cinerariifolium</name>
    <dbReference type="NCBI Taxonomy" id="118510"/>
    <lineage>
        <taxon>Eukaryota</taxon>
        <taxon>Viridiplantae</taxon>
        <taxon>Streptophyta</taxon>
        <taxon>Embryophyta</taxon>
        <taxon>Tracheophyta</taxon>
        <taxon>Spermatophyta</taxon>
        <taxon>Magnoliopsida</taxon>
        <taxon>eudicotyledons</taxon>
        <taxon>Gunneridae</taxon>
        <taxon>Pentapetalae</taxon>
        <taxon>asterids</taxon>
        <taxon>campanulids</taxon>
        <taxon>Asterales</taxon>
        <taxon>Asteraceae</taxon>
        <taxon>Asteroideae</taxon>
        <taxon>Anthemideae</taxon>
        <taxon>Anthemidinae</taxon>
        <taxon>Tanacetum</taxon>
    </lineage>
</organism>
<proteinExistence type="predicted"/>
<reference evidence="2" key="1">
    <citation type="journal article" date="2019" name="Sci. Rep.">
        <title>Draft genome of Tanacetum cinerariifolium, the natural source of mosquito coil.</title>
        <authorList>
            <person name="Yamashiro T."/>
            <person name="Shiraishi A."/>
            <person name="Satake H."/>
            <person name="Nakayama K."/>
        </authorList>
    </citation>
    <scope>NUCLEOTIDE SEQUENCE</scope>
</reference>
<protein>
    <submittedName>
        <fullName evidence="2">Uncharacterized protein</fullName>
    </submittedName>
</protein>
<feature type="region of interest" description="Disordered" evidence="1">
    <location>
        <begin position="132"/>
        <end position="193"/>
    </location>
</feature>
<name>A0A699GFM4_TANCI</name>